<sequence>MNKKGRLVCVGTGIKLMVHMTPISKQQIEQADIVFIAVASSLMGSWIKELNSNIHDLGQYYGEGKSRLDTYKEMIAAIMKEVRSGKNVCAAFYGHPGVFALAPHKVIEIAKKEGYQAHMEAGISAEDCLYADLAIDPGRFGCQHYETTQFMVHNKNIEPSAYLVLWQIGIAGDQELTQFSTTETKLGALRDKLFGIYPEDHEVILYESSTVLLKESRIEKIKLQELANVETSLETTLVIPPLRNKKL</sequence>
<keyword evidence="3" id="KW-1185">Reference proteome</keyword>
<dbReference type="GO" id="GO:0008168">
    <property type="term" value="F:methyltransferase activity"/>
    <property type="evidence" value="ECO:0007669"/>
    <property type="project" value="UniProtKB-KW"/>
</dbReference>
<dbReference type="RefSeq" id="WP_012800304.1">
    <property type="nucleotide sequence ID" value="NC_013166.1"/>
</dbReference>
<dbReference type="AlphaFoldDB" id="C7R807"/>
<dbReference type="eggNOG" id="COG3956">
    <property type="taxonomic scope" value="Bacteria"/>
</dbReference>
<reference evidence="2 3" key="1">
    <citation type="journal article" date="2009" name="Stand. Genomic Sci.">
        <title>Complete genome sequence of Kangiella koreensis type strain (SW-125).</title>
        <authorList>
            <person name="Han C."/>
            <person name="Sikorski J."/>
            <person name="Lapidus A."/>
            <person name="Nolan M."/>
            <person name="Glavina Del Rio T."/>
            <person name="Tice H."/>
            <person name="Cheng J.F."/>
            <person name="Lucas S."/>
            <person name="Chen F."/>
            <person name="Copeland A."/>
            <person name="Ivanova N."/>
            <person name="Mavromatis K."/>
            <person name="Ovchinnikova G."/>
            <person name="Pati A."/>
            <person name="Bruce D."/>
            <person name="Goodwin L."/>
            <person name="Pitluck S."/>
            <person name="Chen A."/>
            <person name="Palaniappan K."/>
            <person name="Land M."/>
            <person name="Hauser L."/>
            <person name="Chang Y.J."/>
            <person name="Jeffries C.D."/>
            <person name="Chain P."/>
            <person name="Saunders E."/>
            <person name="Brettin T."/>
            <person name="Goker M."/>
            <person name="Tindall B.J."/>
            <person name="Bristow J."/>
            <person name="Eisen J.A."/>
            <person name="Markowitz V."/>
            <person name="Hugenholtz P."/>
            <person name="Kyrpides N.C."/>
            <person name="Klenk H.P."/>
            <person name="Detter J.C."/>
        </authorList>
    </citation>
    <scope>NUCLEOTIDE SEQUENCE [LARGE SCALE GENOMIC DNA]</scope>
    <source>
        <strain evidence="3">DSM 16069 / KCTC 12182 / SW-125</strain>
    </source>
</reference>
<dbReference type="InterPro" id="IPR035996">
    <property type="entry name" value="4pyrrol_Methylase_sf"/>
</dbReference>
<dbReference type="STRING" id="523791.Kkor_0369"/>
<dbReference type="InterPro" id="IPR014777">
    <property type="entry name" value="4pyrrole_Mease_sub1"/>
</dbReference>
<dbReference type="EMBL" id="CP001707">
    <property type="protein sequence ID" value="ACV25789.1"/>
    <property type="molecule type" value="Genomic_DNA"/>
</dbReference>
<evidence type="ECO:0000313" key="3">
    <source>
        <dbReference type="Proteomes" id="UP000001231"/>
    </source>
</evidence>
<evidence type="ECO:0000313" key="2">
    <source>
        <dbReference type="EMBL" id="ACV25789.1"/>
    </source>
</evidence>
<dbReference type="Proteomes" id="UP000001231">
    <property type="component" value="Chromosome"/>
</dbReference>
<dbReference type="SUPFAM" id="SSF53790">
    <property type="entry name" value="Tetrapyrrole methylase"/>
    <property type="match status" value="1"/>
</dbReference>
<dbReference type="HOGENOM" id="CLU_094174_0_0_6"/>
<proteinExistence type="predicted"/>
<gene>
    <name evidence="2" type="ordered locus">Kkor_0369</name>
</gene>
<name>C7R807_KANKD</name>
<dbReference type="KEGG" id="kko:Kkor_0369"/>
<organism evidence="2 3">
    <name type="scientific">Kangiella koreensis (strain DSM 16069 / JCM 12317 / KCTC 12182 / SW-125)</name>
    <dbReference type="NCBI Taxonomy" id="523791"/>
    <lineage>
        <taxon>Bacteria</taxon>
        <taxon>Pseudomonadati</taxon>
        <taxon>Pseudomonadota</taxon>
        <taxon>Gammaproteobacteria</taxon>
        <taxon>Kangiellales</taxon>
        <taxon>Kangiellaceae</taxon>
        <taxon>Kangiella</taxon>
    </lineage>
</organism>
<protein>
    <submittedName>
        <fullName evidence="2">Uroporphyrin-III C/tetrapyrrole methyltransferase</fullName>
    </submittedName>
</protein>
<evidence type="ECO:0000259" key="1">
    <source>
        <dbReference type="Pfam" id="PF00590"/>
    </source>
</evidence>
<dbReference type="Gene3D" id="3.40.1010.10">
    <property type="entry name" value="Cobalt-precorrin-4 Transmethylase, Domain 1"/>
    <property type="match status" value="1"/>
</dbReference>
<accession>C7R807</accession>
<dbReference type="Pfam" id="PF00590">
    <property type="entry name" value="TP_methylase"/>
    <property type="match status" value="1"/>
</dbReference>
<keyword evidence="2" id="KW-0489">Methyltransferase</keyword>
<dbReference type="GO" id="GO:0032259">
    <property type="term" value="P:methylation"/>
    <property type="evidence" value="ECO:0007669"/>
    <property type="project" value="UniProtKB-KW"/>
</dbReference>
<dbReference type="CDD" id="cd19916">
    <property type="entry name" value="OphMA_like"/>
    <property type="match status" value="1"/>
</dbReference>
<keyword evidence="2" id="KW-0808">Transferase</keyword>
<dbReference type="InParanoid" id="C7R807"/>
<dbReference type="InterPro" id="IPR000878">
    <property type="entry name" value="4pyrrol_Mease"/>
</dbReference>
<feature type="domain" description="Tetrapyrrole methylase" evidence="1">
    <location>
        <begin position="6"/>
        <end position="225"/>
    </location>
</feature>